<dbReference type="InterPro" id="IPR011009">
    <property type="entry name" value="Kinase-like_dom_sf"/>
</dbReference>
<dbReference type="SMART" id="SM00220">
    <property type="entry name" value="S_TKc"/>
    <property type="match status" value="1"/>
</dbReference>
<feature type="compositionally biased region" description="Polar residues" evidence="7">
    <location>
        <begin position="489"/>
        <end position="500"/>
    </location>
</feature>
<evidence type="ECO:0000313" key="10">
    <source>
        <dbReference type="Proteomes" id="UP000823775"/>
    </source>
</evidence>
<evidence type="ECO:0000313" key="9">
    <source>
        <dbReference type="EMBL" id="MCD7449172.1"/>
    </source>
</evidence>
<proteinExistence type="inferred from homology"/>
<keyword evidence="3 6" id="KW-0547">Nucleotide-binding</keyword>
<evidence type="ECO:0000256" key="2">
    <source>
        <dbReference type="ARBA" id="ARBA00022679"/>
    </source>
</evidence>
<feature type="compositionally biased region" description="Basic and acidic residues" evidence="7">
    <location>
        <begin position="59"/>
        <end position="69"/>
    </location>
</feature>
<protein>
    <recommendedName>
        <fullName evidence="8">Protein kinase domain-containing protein</fullName>
    </recommendedName>
</protein>
<keyword evidence="2" id="KW-0808">Transferase</keyword>
<evidence type="ECO:0000256" key="6">
    <source>
        <dbReference type="PROSITE-ProRule" id="PRU10141"/>
    </source>
</evidence>
<evidence type="ECO:0000256" key="1">
    <source>
        <dbReference type="ARBA" id="ARBA00006485"/>
    </source>
</evidence>
<dbReference type="PANTHER" id="PTHR24056:SF221">
    <property type="entry name" value="OS02G0304500 PROTEIN"/>
    <property type="match status" value="1"/>
</dbReference>
<reference evidence="9 10" key="1">
    <citation type="journal article" date="2021" name="BMC Genomics">
        <title>Datura genome reveals duplications of psychoactive alkaloid biosynthetic genes and high mutation rate following tissue culture.</title>
        <authorList>
            <person name="Rajewski A."/>
            <person name="Carter-House D."/>
            <person name="Stajich J."/>
            <person name="Litt A."/>
        </authorList>
    </citation>
    <scope>NUCLEOTIDE SEQUENCE [LARGE SCALE GENOMIC DNA]</scope>
    <source>
        <strain evidence="9">AR-01</strain>
    </source>
</reference>
<dbReference type="PROSITE" id="PS00107">
    <property type="entry name" value="PROTEIN_KINASE_ATP"/>
    <property type="match status" value="1"/>
</dbReference>
<accession>A0ABS8RQS7</accession>
<dbReference type="Gene3D" id="3.30.200.20">
    <property type="entry name" value="Phosphorylase Kinase, domain 1"/>
    <property type="match status" value="1"/>
</dbReference>
<feature type="compositionally biased region" description="Polar residues" evidence="7">
    <location>
        <begin position="525"/>
        <end position="541"/>
    </location>
</feature>
<evidence type="ECO:0000256" key="5">
    <source>
        <dbReference type="ARBA" id="ARBA00022840"/>
    </source>
</evidence>
<evidence type="ECO:0000259" key="8">
    <source>
        <dbReference type="PROSITE" id="PS50011"/>
    </source>
</evidence>
<dbReference type="SUPFAM" id="SSF56112">
    <property type="entry name" value="Protein kinase-like (PK-like)"/>
    <property type="match status" value="1"/>
</dbReference>
<evidence type="ECO:0000256" key="7">
    <source>
        <dbReference type="SAM" id="MobiDB-lite"/>
    </source>
</evidence>
<dbReference type="InterPro" id="IPR000719">
    <property type="entry name" value="Prot_kinase_dom"/>
</dbReference>
<dbReference type="InterPro" id="IPR050108">
    <property type="entry name" value="CDK"/>
</dbReference>
<feature type="binding site" evidence="6">
    <location>
        <position position="168"/>
    </location>
    <ligand>
        <name>ATP</name>
        <dbReference type="ChEBI" id="CHEBI:30616"/>
    </ligand>
</feature>
<keyword evidence="5 6" id="KW-0067">ATP-binding</keyword>
<evidence type="ECO:0000256" key="4">
    <source>
        <dbReference type="ARBA" id="ARBA00022777"/>
    </source>
</evidence>
<dbReference type="Proteomes" id="UP000823775">
    <property type="component" value="Unassembled WGS sequence"/>
</dbReference>
<comment type="caution">
    <text evidence="9">The sequence shown here is derived from an EMBL/GenBank/DDBJ whole genome shotgun (WGS) entry which is preliminary data.</text>
</comment>
<dbReference type="PROSITE" id="PS00108">
    <property type="entry name" value="PROTEIN_KINASE_ST"/>
    <property type="match status" value="1"/>
</dbReference>
<comment type="similarity">
    <text evidence="1">Belongs to the protein kinase superfamily. CMGC Ser/Thr protein kinase family. CDC2/CDKX subfamily.</text>
</comment>
<dbReference type="PANTHER" id="PTHR24056">
    <property type="entry name" value="CELL DIVISION PROTEIN KINASE"/>
    <property type="match status" value="1"/>
</dbReference>
<keyword evidence="4" id="KW-0418">Kinase</keyword>
<dbReference type="InterPro" id="IPR008271">
    <property type="entry name" value="Ser/Thr_kinase_AS"/>
</dbReference>
<feature type="region of interest" description="Disordered" evidence="7">
    <location>
        <begin position="1"/>
        <end position="99"/>
    </location>
</feature>
<dbReference type="InterPro" id="IPR017441">
    <property type="entry name" value="Protein_kinase_ATP_BS"/>
</dbReference>
<gene>
    <name evidence="9" type="ORF">HAX54_049725</name>
</gene>
<dbReference type="Gene3D" id="1.10.510.10">
    <property type="entry name" value="Transferase(Phosphotransferase) domain 1"/>
    <property type="match status" value="1"/>
</dbReference>
<dbReference type="CDD" id="cd07840">
    <property type="entry name" value="STKc_CDK9_like"/>
    <property type="match status" value="1"/>
</dbReference>
<name>A0ABS8RQS7_DATST</name>
<dbReference type="PROSITE" id="PS50011">
    <property type="entry name" value="PROTEIN_KINASE_DOM"/>
    <property type="match status" value="1"/>
</dbReference>
<organism evidence="9 10">
    <name type="scientific">Datura stramonium</name>
    <name type="common">Jimsonweed</name>
    <name type="synonym">Common thornapple</name>
    <dbReference type="NCBI Taxonomy" id="4076"/>
    <lineage>
        <taxon>Eukaryota</taxon>
        <taxon>Viridiplantae</taxon>
        <taxon>Streptophyta</taxon>
        <taxon>Embryophyta</taxon>
        <taxon>Tracheophyta</taxon>
        <taxon>Spermatophyta</taxon>
        <taxon>Magnoliopsida</taxon>
        <taxon>eudicotyledons</taxon>
        <taxon>Gunneridae</taxon>
        <taxon>Pentapetalae</taxon>
        <taxon>asterids</taxon>
        <taxon>lamiids</taxon>
        <taxon>Solanales</taxon>
        <taxon>Solanaceae</taxon>
        <taxon>Solanoideae</taxon>
        <taxon>Datureae</taxon>
        <taxon>Datura</taxon>
    </lineage>
</organism>
<feature type="compositionally biased region" description="Low complexity" evidence="7">
    <location>
        <begin position="501"/>
        <end position="516"/>
    </location>
</feature>
<evidence type="ECO:0000256" key="3">
    <source>
        <dbReference type="ARBA" id="ARBA00022741"/>
    </source>
</evidence>
<feature type="domain" description="Protein kinase" evidence="8">
    <location>
        <begin position="139"/>
        <end position="421"/>
    </location>
</feature>
<dbReference type="Pfam" id="PF00069">
    <property type="entry name" value="Pkinase"/>
    <property type="match status" value="1"/>
</dbReference>
<dbReference type="EMBL" id="JACEIK010000085">
    <property type="protein sequence ID" value="MCD7449172.1"/>
    <property type="molecule type" value="Genomic_DNA"/>
</dbReference>
<feature type="region of interest" description="Disordered" evidence="7">
    <location>
        <begin position="447"/>
        <end position="577"/>
    </location>
</feature>
<sequence length="601" mass="68015">MGCAQGKPSMHSPPRGLEKLKLESGYVPRGEPVRPRRSTGQRPHEPREKNAAGYGGSRRLSDANRDIINERNLVITSEGDKQTNESSNSTGLAGNVDRKITKTTTTEEEELIDGWPKWLVDNIPREALAGLVPKSADSYDKIDKVGSGTYSNVYKARDRDTGKIVALKKVRFDTSEPESIKFMAREIMILQKLDHPNIIKLEGLATSRMQYSLYIVFEYMQSDLTSLISRPDMRLSEAQIKRYMQQLLAGLQHCHERYILHRDIKGSNLLIDQNGMLKIADFGLANHFNPEKKRPLTSRVVTLWYRAPELLLGATNYGVGIDLWSAGCLMAEMFAGRPILPGRTEVEQLHKIFKLCGTPTEDYWRKTKLSTTFRPPYTYRSNKKEAFRHFPVSSWRLLNILLALDPANRGSAGSALQDEFFHTSPLACELSELPVVYKEDPEAALKLERRRHKTQQRSQSQKERKKKVIDAEETKLDTGVSNEEPMKSRVSTVFSLLQPGSSTTTTTATSTSSSTSKPTEKADSPQRSPTSTESHSNATRNIKNKPPLPNARRSIANKYSNNNNNKKDAMNKLNRVQRSQSTKYFRDLDHQKFHKLHDVVD</sequence>
<keyword evidence="10" id="KW-1185">Reference proteome</keyword>